<dbReference type="InterPro" id="IPR028082">
    <property type="entry name" value="Peripla_BP_I"/>
</dbReference>
<protein>
    <submittedName>
        <fullName evidence="2">Uncharacterized protein</fullName>
    </submittedName>
</protein>
<reference evidence="2" key="1">
    <citation type="submission" date="2022-12" db="EMBL/GenBank/DDBJ databases">
        <title>Chromosome-level genome assembly of the bean flower thrips Megalurothrips usitatus.</title>
        <authorList>
            <person name="Ma L."/>
            <person name="Liu Q."/>
            <person name="Li H."/>
            <person name="Cai W."/>
        </authorList>
    </citation>
    <scope>NUCLEOTIDE SEQUENCE</scope>
    <source>
        <strain evidence="2">Cailab_2022a</strain>
    </source>
</reference>
<feature type="chain" id="PRO_5043922306" evidence="1">
    <location>
        <begin position="25"/>
        <end position="119"/>
    </location>
</feature>
<comment type="caution">
    <text evidence="2">The sequence shown here is derived from an EMBL/GenBank/DDBJ whole genome shotgun (WGS) entry which is preliminary data.</text>
</comment>
<dbReference type="Gene3D" id="3.40.50.2300">
    <property type="match status" value="1"/>
</dbReference>
<evidence type="ECO:0000313" key="2">
    <source>
        <dbReference type="EMBL" id="KAJ1525967.1"/>
    </source>
</evidence>
<feature type="signal peptide" evidence="1">
    <location>
        <begin position="1"/>
        <end position="24"/>
    </location>
</feature>
<keyword evidence="1" id="KW-0732">Signal</keyword>
<dbReference type="EMBL" id="JAPTSV010000007">
    <property type="protein sequence ID" value="KAJ1525967.1"/>
    <property type="molecule type" value="Genomic_DNA"/>
</dbReference>
<evidence type="ECO:0000256" key="1">
    <source>
        <dbReference type="SAM" id="SignalP"/>
    </source>
</evidence>
<proteinExistence type="predicted"/>
<dbReference type="AlphaFoldDB" id="A0AAV7XNG4"/>
<gene>
    <name evidence="2" type="ORF">ONE63_009152</name>
</gene>
<dbReference type="SUPFAM" id="SSF53822">
    <property type="entry name" value="Periplasmic binding protein-like I"/>
    <property type="match status" value="1"/>
</dbReference>
<evidence type="ECO:0000313" key="3">
    <source>
        <dbReference type="Proteomes" id="UP001075354"/>
    </source>
</evidence>
<organism evidence="2 3">
    <name type="scientific">Megalurothrips usitatus</name>
    <name type="common">bean blossom thrips</name>
    <dbReference type="NCBI Taxonomy" id="439358"/>
    <lineage>
        <taxon>Eukaryota</taxon>
        <taxon>Metazoa</taxon>
        <taxon>Ecdysozoa</taxon>
        <taxon>Arthropoda</taxon>
        <taxon>Hexapoda</taxon>
        <taxon>Insecta</taxon>
        <taxon>Pterygota</taxon>
        <taxon>Neoptera</taxon>
        <taxon>Paraneoptera</taxon>
        <taxon>Thysanoptera</taxon>
        <taxon>Terebrantia</taxon>
        <taxon>Thripoidea</taxon>
        <taxon>Thripidae</taxon>
        <taxon>Megalurothrips</taxon>
    </lineage>
</organism>
<keyword evidence="3" id="KW-1185">Reference proteome</keyword>
<dbReference type="Proteomes" id="UP001075354">
    <property type="component" value="Chromosome 7"/>
</dbReference>
<sequence length="119" mass="12126">MPGRPPPTALVAAAVLAVAAAAAAALLPAAASAAPGRTLNLALIAPAADNNDRNLPHILPAMDLAIKDVGASVLPGWDITLRYRDSNCSSTHGPLAAFDFVMNKTVGEYAKKSICSIKP</sequence>
<name>A0AAV7XNG4_9NEOP</name>
<accession>A0AAV7XNG4</accession>